<reference evidence="2 3" key="1">
    <citation type="journal article" date="2023" name="IScience">
        <title>Expanded male sex-determining region conserved during the evolution of homothallism in the green alga Volvox.</title>
        <authorList>
            <person name="Yamamoto K."/>
            <person name="Matsuzaki R."/>
            <person name="Mahakham W."/>
            <person name="Heman W."/>
            <person name="Sekimoto H."/>
            <person name="Kawachi M."/>
            <person name="Minakuchi Y."/>
            <person name="Toyoda A."/>
            <person name="Nozaki H."/>
        </authorList>
    </citation>
    <scope>NUCLEOTIDE SEQUENCE [LARGE SCALE GENOMIC DNA]</scope>
    <source>
        <strain evidence="2 3">NIES-4468</strain>
    </source>
</reference>
<evidence type="ECO:0000313" key="3">
    <source>
        <dbReference type="Proteomes" id="UP001165090"/>
    </source>
</evidence>
<dbReference type="Proteomes" id="UP001165090">
    <property type="component" value="Unassembled WGS sequence"/>
</dbReference>
<evidence type="ECO:0000259" key="1">
    <source>
        <dbReference type="Pfam" id="PF25017"/>
    </source>
</evidence>
<gene>
    <name evidence="2" type="ORF">VaNZ11_008339</name>
</gene>
<dbReference type="EMBL" id="BSDZ01000021">
    <property type="protein sequence ID" value="GLI64938.1"/>
    <property type="molecule type" value="Genomic_DNA"/>
</dbReference>
<sequence>MNAPSGPGDSAVRDILKEAYTAIDKGDPTQALRLVIAALHITGGGSAAAPALNRVLLQIAANNQQNALQELTELFERAASLGDEGPTPQVAGPTALPPSWSLEAATLPPWHDAPGSQSDSMSCSGGDATGVVRGGRGGVAEGVQEATSAWTASGALGPGYNQAPILSETGREGFMGCALQDGSSYVCSRCQGVVLLSRRLQHEQIWCQGPGGAGQRSGGCMEEDLGE</sequence>
<dbReference type="InterPro" id="IPR056971">
    <property type="entry name" value="Znf-C2HC_3"/>
</dbReference>
<keyword evidence="3" id="KW-1185">Reference proteome</keyword>
<evidence type="ECO:0000313" key="2">
    <source>
        <dbReference type="EMBL" id="GLI64938.1"/>
    </source>
</evidence>
<organism evidence="2 3">
    <name type="scientific">Volvox africanus</name>
    <dbReference type="NCBI Taxonomy" id="51714"/>
    <lineage>
        <taxon>Eukaryota</taxon>
        <taxon>Viridiplantae</taxon>
        <taxon>Chlorophyta</taxon>
        <taxon>core chlorophytes</taxon>
        <taxon>Chlorophyceae</taxon>
        <taxon>CS clade</taxon>
        <taxon>Chlamydomonadales</taxon>
        <taxon>Volvocaceae</taxon>
        <taxon>Volvox</taxon>
    </lineage>
</organism>
<name>A0ABQ5S4W4_9CHLO</name>
<proteinExistence type="predicted"/>
<dbReference type="Pfam" id="PF25017">
    <property type="entry name" value="zf-C2HC_3"/>
    <property type="match status" value="1"/>
</dbReference>
<feature type="domain" description="C2HC zinc finger plants" evidence="1">
    <location>
        <begin position="163"/>
        <end position="208"/>
    </location>
</feature>
<accession>A0ABQ5S4W4</accession>
<dbReference type="PANTHER" id="PTHR35513">
    <property type="entry name" value="OS02G0158600 PROTEIN"/>
    <property type="match status" value="1"/>
</dbReference>
<comment type="caution">
    <text evidence="2">The sequence shown here is derived from an EMBL/GenBank/DDBJ whole genome shotgun (WGS) entry which is preliminary data.</text>
</comment>
<dbReference type="PANTHER" id="PTHR35513:SF1">
    <property type="entry name" value="OS02G0158600 PROTEIN"/>
    <property type="match status" value="1"/>
</dbReference>
<protein>
    <recommendedName>
        <fullName evidence="1">C2HC zinc finger plants domain-containing protein</fullName>
    </recommendedName>
</protein>